<evidence type="ECO:0000313" key="2">
    <source>
        <dbReference type="EMBL" id="KAK3204098.1"/>
    </source>
</evidence>
<feature type="compositionally biased region" description="Polar residues" evidence="1">
    <location>
        <begin position="142"/>
        <end position="157"/>
    </location>
</feature>
<feature type="compositionally biased region" description="Polar residues" evidence="1">
    <location>
        <begin position="206"/>
        <end position="216"/>
    </location>
</feature>
<comment type="caution">
    <text evidence="2">The sequence shown here is derived from an EMBL/GenBank/DDBJ whole genome shotgun (WGS) entry which is preliminary data.</text>
</comment>
<feature type="region of interest" description="Disordered" evidence="1">
    <location>
        <begin position="119"/>
        <end position="216"/>
    </location>
</feature>
<evidence type="ECO:0000256" key="1">
    <source>
        <dbReference type="SAM" id="MobiDB-lite"/>
    </source>
</evidence>
<dbReference type="AlphaFoldDB" id="A0AAN6RHB1"/>
<gene>
    <name evidence="2" type="ORF">GRF29_106g1717543</name>
</gene>
<feature type="compositionally biased region" description="Polar residues" evidence="1">
    <location>
        <begin position="165"/>
        <end position="183"/>
    </location>
</feature>
<dbReference type="Proteomes" id="UP001280581">
    <property type="component" value="Unassembled WGS sequence"/>
</dbReference>
<proteinExistence type="predicted"/>
<reference evidence="2 3" key="1">
    <citation type="submission" date="2021-02" db="EMBL/GenBank/DDBJ databases">
        <title>Genome assembly of Pseudopithomyces chartarum.</title>
        <authorList>
            <person name="Jauregui R."/>
            <person name="Singh J."/>
            <person name="Voisey C."/>
        </authorList>
    </citation>
    <scope>NUCLEOTIDE SEQUENCE [LARGE SCALE GENOMIC DNA]</scope>
    <source>
        <strain evidence="2 3">AGR01</strain>
    </source>
</reference>
<feature type="compositionally biased region" description="Basic residues" evidence="1">
    <location>
        <begin position="19"/>
        <end position="31"/>
    </location>
</feature>
<keyword evidence="3" id="KW-1185">Reference proteome</keyword>
<organism evidence="2 3">
    <name type="scientific">Pseudopithomyces chartarum</name>
    <dbReference type="NCBI Taxonomy" id="1892770"/>
    <lineage>
        <taxon>Eukaryota</taxon>
        <taxon>Fungi</taxon>
        <taxon>Dikarya</taxon>
        <taxon>Ascomycota</taxon>
        <taxon>Pezizomycotina</taxon>
        <taxon>Dothideomycetes</taxon>
        <taxon>Pleosporomycetidae</taxon>
        <taxon>Pleosporales</taxon>
        <taxon>Massarineae</taxon>
        <taxon>Didymosphaeriaceae</taxon>
        <taxon>Pseudopithomyces</taxon>
    </lineage>
</organism>
<protein>
    <submittedName>
        <fullName evidence="2">Uncharacterized protein</fullName>
    </submittedName>
</protein>
<feature type="region of interest" description="Disordered" evidence="1">
    <location>
        <begin position="1"/>
        <end position="42"/>
    </location>
</feature>
<name>A0AAN6RHB1_9PLEO</name>
<feature type="compositionally biased region" description="Low complexity" evidence="1">
    <location>
        <begin position="119"/>
        <end position="141"/>
    </location>
</feature>
<dbReference type="Pfam" id="PF14618">
    <property type="entry name" value="DUF4452"/>
    <property type="match status" value="1"/>
</dbReference>
<accession>A0AAN6RHB1</accession>
<dbReference type="PANTHER" id="PTHR39615">
    <property type="entry name" value="YALI0E17897P"/>
    <property type="match status" value="1"/>
</dbReference>
<dbReference type="EMBL" id="WVTA01000010">
    <property type="protein sequence ID" value="KAK3204098.1"/>
    <property type="molecule type" value="Genomic_DNA"/>
</dbReference>
<dbReference type="InterPro" id="IPR027915">
    <property type="entry name" value="DUF4452"/>
</dbReference>
<sequence>MFSGYPAQHHPAHMNQHNNHTHHGGRSRRAPRISAAQHNKQYRQVRTPKEFVVEPPTLIAFRRDFEAARSFDLEDDELFCPFHLLTEDDVSAMPLPTGDLRHPSSSVWDALTLDEQLQSIHSSGSDRSSLSSGSPEQSPLQHQLQPTPSFVLSSAPNPYTPAAFQPSNASQTKLHQPLAQRTRNAIPIVDPSTRNVASPPPSVSPNRQMQQQFRRW</sequence>
<dbReference type="PANTHER" id="PTHR39615:SF1">
    <property type="entry name" value="YALI0E17897P"/>
    <property type="match status" value="1"/>
</dbReference>
<evidence type="ECO:0000313" key="3">
    <source>
        <dbReference type="Proteomes" id="UP001280581"/>
    </source>
</evidence>